<dbReference type="EMBL" id="JH818278">
    <property type="protein sequence ID" value="EKC38345.1"/>
    <property type="molecule type" value="Genomic_DNA"/>
</dbReference>
<dbReference type="GO" id="GO:0003779">
    <property type="term" value="F:actin binding"/>
    <property type="evidence" value="ECO:0007669"/>
    <property type="project" value="InterPro"/>
</dbReference>
<dbReference type="PANTHER" id="PTHR46345">
    <property type="entry name" value="INVERTED FORMIN-2"/>
    <property type="match status" value="1"/>
</dbReference>
<reference evidence="2" key="1">
    <citation type="journal article" date="2012" name="Nature">
        <title>The oyster genome reveals stress adaptation and complexity of shell formation.</title>
        <authorList>
            <person name="Zhang G."/>
            <person name="Fang X."/>
            <person name="Guo X."/>
            <person name="Li L."/>
            <person name="Luo R."/>
            <person name="Xu F."/>
            <person name="Yang P."/>
            <person name="Zhang L."/>
            <person name="Wang X."/>
            <person name="Qi H."/>
            <person name="Xiong Z."/>
            <person name="Que H."/>
            <person name="Xie Y."/>
            <person name="Holland P.W."/>
            <person name="Paps J."/>
            <person name="Zhu Y."/>
            <person name="Wu F."/>
            <person name="Chen Y."/>
            <person name="Wang J."/>
            <person name="Peng C."/>
            <person name="Meng J."/>
            <person name="Yang L."/>
            <person name="Liu J."/>
            <person name="Wen B."/>
            <person name="Zhang N."/>
            <person name="Huang Z."/>
            <person name="Zhu Q."/>
            <person name="Feng Y."/>
            <person name="Mount A."/>
            <person name="Hedgecock D."/>
            <person name="Xu Z."/>
            <person name="Liu Y."/>
            <person name="Domazet-Loso T."/>
            <person name="Du Y."/>
            <person name="Sun X."/>
            <person name="Zhang S."/>
            <person name="Liu B."/>
            <person name="Cheng P."/>
            <person name="Jiang X."/>
            <person name="Li J."/>
            <person name="Fan D."/>
            <person name="Wang W."/>
            <person name="Fu W."/>
            <person name="Wang T."/>
            <person name="Wang B."/>
            <person name="Zhang J."/>
            <person name="Peng Z."/>
            <person name="Li Y."/>
            <person name="Li N."/>
            <person name="Wang J."/>
            <person name="Chen M."/>
            <person name="He Y."/>
            <person name="Tan F."/>
            <person name="Song X."/>
            <person name="Zheng Q."/>
            <person name="Huang R."/>
            <person name="Yang H."/>
            <person name="Du X."/>
            <person name="Chen L."/>
            <person name="Yang M."/>
            <person name="Gaffney P.M."/>
            <person name="Wang S."/>
            <person name="Luo L."/>
            <person name="She Z."/>
            <person name="Ming Y."/>
            <person name="Huang W."/>
            <person name="Zhang S."/>
            <person name="Huang B."/>
            <person name="Zhang Y."/>
            <person name="Qu T."/>
            <person name="Ni P."/>
            <person name="Miao G."/>
            <person name="Wang J."/>
            <person name="Wang Q."/>
            <person name="Steinberg C.E."/>
            <person name="Wang H."/>
            <person name="Li N."/>
            <person name="Qian L."/>
            <person name="Zhang G."/>
            <person name="Li Y."/>
            <person name="Yang H."/>
            <person name="Liu X."/>
            <person name="Wang J."/>
            <person name="Yin Y."/>
            <person name="Wang J."/>
        </authorList>
    </citation>
    <scope>NUCLEOTIDE SEQUENCE [LARGE SCALE GENOMIC DNA]</scope>
    <source>
        <strain evidence="2">05x7-T-G4-1.051#20</strain>
    </source>
</reference>
<feature type="region of interest" description="Disordered" evidence="1">
    <location>
        <begin position="995"/>
        <end position="1030"/>
    </location>
</feature>
<dbReference type="InParanoid" id="K1RAT7"/>
<protein>
    <submittedName>
        <fullName evidence="2">Inverted formin-2</fullName>
    </submittedName>
</protein>
<dbReference type="PANTHER" id="PTHR46345:SF8">
    <property type="entry name" value="FORMIN 3, ISOFORM B"/>
    <property type="match status" value="1"/>
</dbReference>
<evidence type="ECO:0000313" key="2">
    <source>
        <dbReference type="EMBL" id="EKC38345.1"/>
    </source>
</evidence>
<dbReference type="SMART" id="SM01140">
    <property type="entry name" value="Drf_GBD"/>
    <property type="match status" value="1"/>
</dbReference>
<evidence type="ECO:0000256" key="1">
    <source>
        <dbReference type="SAM" id="MobiDB-lite"/>
    </source>
</evidence>
<feature type="compositionally biased region" description="Basic and acidic residues" evidence="1">
    <location>
        <begin position="997"/>
        <end position="1011"/>
    </location>
</feature>
<gene>
    <name evidence="2" type="ORF">CGI_10021783</name>
</gene>
<name>K1RAT7_MAGGI</name>
<dbReference type="InterPro" id="IPR014768">
    <property type="entry name" value="GBD/FH3_dom"/>
</dbReference>
<organism evidence="2">
    <name type="scientific">Magallana gigas</name>
    <name type="common">Pacific oyster</name>
    <name type="synonym">Crassostrea gigas</name>
    <dbReference type="NCBI Taxonomy" id="29159"/>
    <lineage>
        <taxon>Eukaryota</taxon>
        <taxon>Metazoa</taxon>
        <taxon>Spiralia</taxon>
        <taxon>Lophotrochozoa</taxon>
        <taxon>Mollusca</taxon>
        <taxon>Bivalvia</taxon>
        <taxon>Autobranchia</taxon>
        <taxon>Pteriomorphia</taxon>
        <taxon>Ostreida</taxon>
        <taxon>Ostreoidea</taxon>
        <taxon>Ostreidae</taxon>
        <taxon>Magallana</taxon>
    </lineage>
</organism>
<dbReference type="InterPro" id="IPR010472">
    <property type="entry name" value="FH3_dom"/>
</dbReference>
<dbReference type="Gene3D" id="1.25.10.10">
    <property type="entry name" value="Leucine-rich Repeat Variant"/>
    <property type="match status" value="1"/>
</dbReference>
<dbReference type="HOGENOM" id="CLU_289069_0_0_1"/>
<feature type="compositionally biased region" description="Basic and acidic residues" evidence="1">
    <location>
        <begin position="1020"/>
        <end position="1029"/>
    </location>
</feature>
<dbReference type="InterPro" id="IPR042201">
    <property type="entry name" value="FH2_Formin_sf"/>
</dbReference>
<dbReference type="SMART" id="SM01139">
    <property type="entry name" value="Drf_FH3"/>
    <property type="match status" value="1"/>
</dbReference>
<dbReference type="Gene3D" id="1.10.238.150">
    <property type="entry name" value="Formin, FH3 diaphanous domain"/>
    <property type="match status" value="1"/>
</dbReference>
<dbReference type="InterPro" id="IPR011989">
    <property type="entry name" value="ARM-like"/>
</dbReference>
<dbReference type="SUPFAM" id="SSF48371">
    <property type="entry name" value="ARM repeat"/>
    <property type="match status" value="1"/>
</dbReference>
<sequence length="1062" mass="121248">MEDPRDFVLCELEAQMKNASPEKCITLSHSSPSVKMFYALRLRLENTSEAWLRDYLERDGLDIMLNSLCEMAGKGFTSFSDAILQLDCVSCIRAILNTSVGLDFMVKHDHYTAKLILAALNMNNTHPKKQVYEILAALCSYNNTGYNNVMNALSTLKRETDQTHRFSAVVNELKAAETVPHKTAILTFINCIINCTPDLQERNRTRNEFIGLNLLDVLNFLRKEEVDSDLHLQLQVFHEKKHEDEERLSEQNEVDFNSPEDLIELIQCKIFGTPKMVSFLNILQDLLAIEKVYTKNSAKMWKQIDNLVHQSVHACESNQVPGCVETPDMELASLPEHVNKGLQYIQSYQSRSQIPNPDPAPGPAHQMSAANLRQISHRNLDPCKFENDTGVELTHNRDPLYSKFNNVVDVIAYMDQTQYDNVSFTDDSANMSNTPTNKSALQRRYRIKRPPLPPPSKKMKNVPWVKIADETIDRYKGCLWALSAEMKGAAPDFGQLEAMFHQGEHQYEEVNEIVLLNSTTRQNINLFLSRMEIGPEKLIESLEKGNPEGSLQGDAAGIKLSSFERLMEVKSGVPNLSLLHHLVKVANDKDDSMLKVITEMVQIDKISLSTLIDIKNEINKFNKQLCRFISHLVTANIKLRQRFHIFIEEVKLELLTIQSATNQLRTVTQKMAHFFCEDQHNFDLETTLQCLHRFCKQIKRCQNDNTTFYKQSQLAKKKNDQIKFHVKNRFLALEFGKDAGASSSILEDKHKVLEKILDDLHHGNFHPVVRPEVTTPDTDIEALEFSNISFIGSPVRQRPVSEVMDEDFLTPTLKHVNIRTSSAADILSDELEMEMTIKQASPELLSDLPLIAKRVEEMKVSSKRRSHSRSRSDLTDSILITEKWMKYEELVLQESMYDEGAAPLAEPESMCNITSLNLENNGKSVDLEDVKFYEEQQKYDYTENICCLQDGPVVKLPTETCPTSQGENMPGKPKPERKSSVSNFFTKISRAVLKPRNTPESEPQKGKKERFGMFGRRKTSTADDKENVPVKESVSALAEKRFASREYKRFKSEKSRLLKPVK</sequence>
<dbReference type="PROSITE" id="PS51232">
    <property type="entry name" value="GBD_FH3"/>
    <property type="match status" value="1"/>
</dbReference>
<dbReference type="GO" id="GO:0031267">
    <property type="term" value="F:small GTPase binding"/>
    <property type="evidence" value="ECO:0007669"/>
    <property type="project" value="InterPro"/>
</dbReference>
<dbReference type="Gene3D" id="1.20.58.2220">
    <property type="entry name" value="Formin, FH2 domain"/>
    <property type="match status" value="2"/>
</dbReference>
<accession>K1RAT7</accession>
<dbReference type="InterPro" id="IPR016024">
    <property type="entry name" value="ARM-type_fold"/>
</dbReference>
<dbReference type="InterPro" id="IPR015425">
    <property type="entry name" value="FH2_Formin"/>
</dbReference>
<dbReference type="Pfam" id="PF06371">
    <property type="entry name" value="Drf_GBD"/>
    <property type="match status" value="1"/>
</dbReference>
<dbReference type="Pfam" id="PF06367">
    <property type="entry name" value="Drf_FH3"/>
    <property type="match status" value="1"/>
</dbReference>
<dbReference type="InterPro" id="IPR010473">
    <property type="entry name" value="GTPase-bd"/>
</dbReference>
<dbReference type="GO" id="GO:0030036">
    <property type="term" value="P:actin cytoskeleton organization"/>
    <property type="evidence" value="ECO:0007669"/>
    <property type="project" value="InterPro"/>
</dbReference>
<proteinExistence type="predicted"/>
<dbReference type="SUPFAM" id="SSF101447">
    <property type="entry name" value="Formin homology 2 domain (FH2 domain)"/>
    <property type="match status" value="1"/>
</dbReference>
<dbReference type="AlphaFoldDB" id="K1RAT7"/>
<dbReference type="Pfam" id="PF02181">
    <property type="entry name" value="FH2"/>
    <property type="match status" value="1"/>
</dbReference>